<proteinExistence type="predicted"/>
<evidence type="ECO:0000256" key="1">
    <source>
        <dbReference type="SAM" id="MobiDB-lite"/>
    </source>
</evidence>
<keyword evidence="3" id="KW-1185">Reference proteome</keyword>
<dbReference type="EMBL" id="WIUZ02000023">
    <property type="protein sequence ID" value="KAF9778377.1"/>
    <property type="molecule type" value="Genomic_DNA"/>
</dbReference>
<accession>A0A9P6H3H3</accession>
<dbReference type="AlphaFoldDB" id="A0A9P6H3H3"/>
<protein>
    <submittedName>
        <fullName evidence="2">Uncharacterized protein</fullName>
    </submittedName>
</protein>
<gene>
    <name evidence="2" type="ORF">BJ322DRAFT_1114188</name>
</gene>
<feature type="compositionally biased region" description="Polar residues" evidence="1">
    <location>
        <begin position="13"/>
        <end position="22"/>
    </location>
</feature>
<evidence type="ECO:0000313" key="2">
    <source>
        <dbReference type="EMBL" id="KAF9778377.1"/>
    </source>
</evidence>
<dbReference type="OrthoDB" id="3252992at2759"/>
<feature type="compositionally biased region" description="Pro residues" evidence="1">
    <location>
        <begin position="124"/>
        <end position="138"/>
    </location>
</feature>
<dbReference type="Proteomes" id="UP000736335">
    <property type="component" value="Unassembled WGS sequence"/>
</dbReference>
<sequence>MPMCSEPFEDAIPTTSQAPQVTNYPPESRVLAEIGQQIRSRWLCSLHGTCYISSESEHVVLHRHRLKQWATRILASRGTLTTKDSPPLDLLAEWGVDTASVVETTSAVATPTTSKPRGRNGPHPAIPIPALIPVPSPSPSSATESMLTLMVASNTMMMNHMVQNGLNSGLGNQLSPGLKRPLSPLPDVCGELKLFMNSFGEFYRLSNGVVEAAFTALQDKGYSTFVLGDKDLDIKRIGELTGLSEGVVLGLRQFAGDWVERKQAKRGRYN</sequence>
<feature type="region of interest" description="Disordered" evidence="1">
    <location>
        <begin position="1"/>
        <end position="22"/>
    </location>
</feature>
<name>A0A9P6H3H3_9AGAM</name>
<comment type="caution">
    <text evidence="2">The sequence shown here is derived from an EMBL/GenBank/DDBJ whole genome shotgun (WGS) entry which is preliminary data.</text>
</comment>
<organism evidence="2 3">
    <name type="scientific">Thelephora terrestris</name>
    <dbReference type="NCBI Taxonomy" id="56493"/>
    <lineage>
        <taxon>Eukaryota</taxon>
        <taxon>Fungi</taxon>
        <taxon>Dikarya</taxon>
        <taxon>Basidiomycota</taxon>
        <taxon>Agaricomycotina</taxon>
        <taxon>Agaricomycetes</taxon>
        <taxon>Thelephorales</taxon>
        <taxon>Thelephoraceae</taxon>
        <taxon>Thelephora</taxon>
    </lineage>
</organism>
<reference evidence="2" key="1">
    <citation type="journal article" date="2020" name="Nat. Commun.">
        <title>Large-scale genome sequencing of mycorrhizal fungi provides insights into the early evolution of symbiotic traits.</title>
        <authorList>
            <person name="Miyauchi S."/>
            <person name="Kiss E."/>
            <person name="Kuo A."/>
            <person name="Drula E."/>
            <person name="Kohler A."/>
            <person name="Sanchez-Garcia M."/>
            <person name="Morin E."/>
            <person name="Andreopoulos B."/>
            <person name="Barry K.W."/>
            <person name="Bonito G."/>
            <person name="Buee M."/>
            <person name="Carver A."/>
            <person name="Chen C."/>
            <person name="Cichocki N."/>
            <person name="Clum A."/>
            <person name="Culley D."/>
            <person name="Crous P.W."/>
            <person name="Fauchery L."/>
            <person name="Girlanda M."/>
            <person name="Hayes R.D."/>
            <person name="Keri Z."/>
            <person name="LaButti K."/>
            <person name="Lipzen A."/>
            <person name="Lombard V."/>
            <person name="Magnuson J."/>
            <person name="Maillard F."/>
            <person name="Murat C."/>
            <person name="Nolan M."/>
            <person name="Ohm R.A."/>
            <person name="Pangilinan J."/>
            <person name="Pereira M.F."/>
            <person name="Perotto S."/>
            <person name="Peter M."/>
            <person name="Pfister S."/>
            <person name="Riley R."/>
            <person name="Sitrit Y."/>
            <person name="Stielow J.B."/>
            <person name="Szollosi G."/>
            <person name="Zifcakova L."/>
            <person name="Stursova M."/>
            <person name="Spatafora J.W."/>
            <person name="Tedersoo L."/>
            <person name="Vaario L.M."/>
            <person name="Yamada A."/>
            <person name="Yan M."/>
            <person name="Wang P."/>
            <person name="Xu J."/>
            <person name="Bruns T."/>
            <person name="Baldrian P."/>
            <person name="Vilgalys R."/>
            <person name="Dunand C."/>
            <person name="Henrissat B."/>
            <person name="Grigoriev I.V."/>
            <person name="Hibbett D."/>
            <person name="Nagy L.G."/>
            <person name="Martin F.M."/>
        </authorList>
    </citation>
    <scope>NUCLEOTIDE SEQUENCE</scope>
    <source>
        <strain evidence="2">UH-Tt-Lm1</strain>
    </source>
</reference>
<feature type="region of interest" description="Disordered" evidence="1">
    <location>
        <begin position="106"/>
        <end position="139"/>
    </location>
</feature>
<reference evidence="2" key="2">
    <citation type="submission" date="2020-11" db="EMBL/GenBank/DDBJ databases">
        <authorList>
            <consortium name="DOE Joint Genome Institute"/>
            <person name="Kuo A."/>
            <person name="Miyauchi S."/>
            <person name="Kiss E."/>
            <person name="Drula E."/>
            <person name="Kohler A."/>
            <person name="Sanchez-Garcia M."/>
            <person name="Andreopoulos B."/>
            <person name="Barry K.W."/>
            <person name="Bonito G."/>
            <person name="Buee M."/>
            <person name="Carver A."/>
            <person name="Chen C."/>
            <person name="Cichocki N."/>
            <person name="Clum A."/>
            <person name="Culley D."/>
            <person name="Crous P.W."/>
            <person name="Fauchery L."/>
            <person name="Girlanda M."/>
            <person name="Hayes R."/>
            <person name="Keri Z."/>
            <person name="Labutti K."/>
            <person name="Lipzen A."/>
            <person name="Lombard V."/>
            <person name="Magnuson J."/>
            <person name="Maillard F."/>
            <person name="Morin E."/>
            <person name="Murat C."/>
            <person name="Nolan M."/>
            <person name="Ohm R."/>
            <person name="Pangilinan J."/>
            <person name="Pereira M."/>
            <person name="Perotto S."/>
            <person name="Peter M."/>
            <person name="Riley R."/>
            <person name="Sitrit Y."/>
            <person name="Stielow B."/>
            <person name="Szollosi G."/>
            <person name="Zifcakova L."/>
            <person name="Stursova M."/>
            <person name="Spatafora J.W."/>
            <person name="Tedersoo L."/>
            <person name="Vaario L.-M."/>
            <person name="Yamada A."/>
            <person name="Yan M."/>
            <person name="Wang P."/>
            <person name="Xu J."/>
            <person name="Bruns T."/>
            <person name="Baldrian P."/>
            <person name="Vilgalys R."/>
            <person name="Henrissat B."/>
            <person name="Grigoriev I.V."/>
            <person name="Hibbett D."/>
            <person name="Nagy L.G."/>
            <person name="Martin F.M."/>
        </authorList>
    </citation>
    <scope>NUCLEOTIDE SEQUENCE</scope>
    <source>
        <strain evidence="2">UH-Tt-Lm1</strain>
    </source>
</reference>
<feature type="compositionally biased region" description="Polar residues" evidence="1">
    <location>
        <begin position="106"/>
        <end position="115"/>
    </location>
</feature>
<evidence type="ECO:0000313" key="3">
    <source>
        <dbReference type="Proteomes" id="UP000736335"/>
    </source>
</evidence>